<keyword evidence="2" id="KW-1185">Reference proteome</keyword>
<evidence type="ECO:0000313" key="2">
    <source>
        <dbReference type="Proteomes" id="UP001201812"/>
    </source>
</evidence>
<comment type="caution">
    <text evidence="1">The sequence shown here is derived from an EMBL/GenBank/DDBJ whole genome shotgun (WGS) entry which is preliminary data.</text>
</comment>
<dbReference type="AlphaFoldDB" id="A0AAD4R8W6"/>
<sequence length="105" mass="11644">MKGRCAAVSVAAGLELWDQFLLQKHKTDGVGHSDWGGAYHMWLTDWLGLDHFVLRNPQTPSSDITIRNIETERKPVPSKGPLRRAAALHSLSFPGEMAATFKKCS</sequence>
<evidence type="ECO:0000313" key="1">
    <source>
        <dbReference type="EMBL" id="KAI1717995.1"/>
    </source>
</evidence>
<proteinExistence type="predicted"/>
<accession>A0AAD4R8W6</accession>
<reference evidence="1" key="1">
    <citation type="submission" date="2022-01" db="EMBL/GenBank/DDBJ databases">
        <title>Genome Sequence Resource for Two Populations of Ditylenchus destructor, the Migratory Endoparasitic Phytonematode.</title>
        <authorList>
            <person name="Zhang H."/>
            <person name="Lin R."/>
            <person name="Xie B."/>
        </authorList>
    </citation>
    <scope>NUCLEOTIDE SEQUENCE</scope>
    <source>
        <strain evidence="1">BazhouSP</strain>
    </source>
</reference>
<name>A0AAD4R8W6_9BILA</name>
<organism evidence="1 2">
    <name type="scientific">Ditylenchus destructor</name>
    <dbReference type="NCBI Taxonomy" id="166010"/>
    <lineage>
        <taxon>Eukaryota</taxon>
        <taxon>Metazoa</taxon>
        <taxon>Ecdysozoa</taxon>
        <taxon>Nematoda</taxon>
        <taxon>Chromadorea</taxon>
        <taxon>Rhabditida</taxon>
        <taxon>Tylenchina</taxon>
        <taxon>Tylenchomorpha</taxon>
        <taxon>Sphaerularioidea</taxon>
        <taxon>Anguinidae</taxon>
        <taxon>Anguininae</taxon>
        <taxon>Ditylenchus</taxon>
    </lineage>
</organism>
<dbReference type="Proteomes" id="UP001201812">
    <property type="component" value="Unassembled WGS sequence"/>
</dbReference>
<gene>
    <name evidence="1" type="ORF">DdX_06404</name>
</gene>
<protein>
    <submittedName>
        <fullName evidence="1">Uncharacterized protein</fullName>
    </submittedName>
</protein>
<dbReference type="EMBL" id="JAKKPZ010000008">
    <property type="protein sequence ID" value="KAI1717995.1"/>
    <property type="molecule type" value="Genomic_DNA"/>
</dbReference>